<dbReference type="Proteomes" id="UP000002651">
    <property type="component" value="Chromosome"/>
</dbReference>
<protein>
    <submittedName>
        <fullName evidence="1">Uncharacterized protein</fullName>
    </submittedName>
</protein>
<sequence>MTLNVEMPDLVVEKIRCEKADHPQKDSRLFLHENTKRKFFKILSLSKKLFCGTIHVRSE</sequence>
<gene>
    <name evidence="1" type="ordered locus">GYO_0706</name>
</gene>
<evidence type="ECO:0000313" key="2">
    <source>
        <dbReference type="Proteomes" id="UP000002651"/>
    </source>
</evidence>
<evidence type="ECO:0000313" key="1">
    <source>
        <dbReference type="EMBL" id="AEP85405.1"/>
    </source>
</evidence>
<dbReference type="EMBL" id="CP002905">
    <property type="protein sequence ID" value="AEP85405.1"/>
    <property type="molecule type" value="Genomic_DNA"/>
</dbReference>
<proteinExistence type="predicted"/>
<keyword evidence="2" id="KW-1185">Reference proteome</keyword>
<organism evidence="1 2">
    <name type="scientific">Bacillus spizizenii (strain DSM 15029 / JCM 12233 / NBRC 101239 / NRRL B-23049 / TU-B-10)</name>
    <name type="common">Bacillus subtilis subsp. spizizenii</name>
    <dbReference type="NCBI Taxonomy" id="1052585"/>
    <lineage>
        <taxon>Bacteria</taxon>
        <taxon>Bacillati</taxon>
        <taxon>Bacillota</taxon>
        <taxon>Bacilli</taxon>
        <taxon>Bacillales</taxon>
        <taxon>Bacillaceae</taxon>
        <taxon>Bacillus</taxon>
    </lineage>
</organism>
<accession>G4NW65</accession>
<dbReference type="KEGG" id="bst:GYO_0706"/>
<dbReference type="HOGENOM" id="CLU_2950711_0_0_9"/>
<dbReference type="AlphaFoldDB" id="G4NW65"/>
<reference evidence="1 2" key="1">
    <citation type="journal article" date="2012" name="J. Bacteriol.">
        <title>Whole-genome sequences of Bacillus subtilis and close relatives.</title>
        <authorList>
            <person name="Earl A.M."/>
            <person name="Eppinger M."/>
            <person name="Fricke W.F."/>
            <person name="Rosovitz M.J."/>
            <person name="Rasko D.A."/>
            <person name="Daugherty S."/>
            <person name="Losick R."/>
            <person name="Kolter R."/>
            <person name="Ravel J."/>
        </authorList>
    </citation>
    <scope>NUCLEOTIDE SEQUENCE [LARGE SCALE GENOMIC DNA]</scope>
    <source>
        <strain evidence="2">DSM 15029 / JCM 12233 / NBRC 101239 / NRRL B-23049 / TU-B-10</strain>
    </source>
</reference>
<name>G4NW65_BACS4</name>